<accession>A0A167HPQ7</accession>
<dbReference type="STRING" id="1763537.ULVI_09645"/>
<evidence type="ECO:0008006" key="3">
    <source>
        <dbReference type="Google" id="ProtNLM"/>
    </source>
</evidence>
<keyword evidence="2" id="KW-1185">Reference proteome</keyword>
<reference evidence="1 2" key="1">
    <citation type="submission" date="2016-02" db="EMBL/GenBank/DDBJ databases">
        <title>Ulvibacter sp. LPB0005, isolated from Thais luteostoma.</title>
        <authorList>
            <person name="Shin S.-K."/>
            <person name="Yi H."/>
        </authorList>
    </citation>
    <scope>NUCLEOTIDE SEQUENCE [LARGE SCALE GENOMIC DNA]</scope>
    <source>
        <strain evidence="1 2">LPB0005</strain>
    </source>
</reference>
<dbReference type="RefSeq" id="WP_068592218.1">
    <property type="nucleotide sequence ID" value="NZ_LRXL01000037.1"/>
</dbReference>
<gene>
    <name evidence="1" type="ORF">ULVI_09645</name>
</gene>
<dbReference type="InterPro" id="IPR008969">
    <property type="entry name" value="CarboxyPept-like_regulatory"/>
</dbReference>
<dbReference type="SUPFAM" id="SSF49464">
    <property type="entry name" value="Carboxypeptidase regulatory domain-like"/>
    <property type="match status" value="1"/>
</dbReference>
<protein>
    <recommendedName>
        <fullName evidence="3">Carboxypeptidase-like regulatory domain-containing protein</fullName>
    </recommendedName>
</protein>
<evidence type="ECO:0000313" key="2">
    <source>
        <dbReference type="Proteomes" id="UP000077013"/>
    </source>
</evidence>
<dbReference type="Pfam" id="PF13715">
    <property type="entry name" value="CarbopepD_reg_2"/>
    <property type="match status" value="1"/>
</dbReference>
<dbReference type="Proteomes" id="UP000077013">
    <property type="component" value="Unassembled WGS sequence"/>
</dbReference>
<proteinExistence type="predicted"/>
<name>A0A167HPQ7_9FLAO</name>
<comment type="caution">
    <text evidence="1">The sequence shown here is derived from an EMBL/GenBank/DDBJ whole genome shotgun (WGS) entry which is preliminary data.</text>
</comment>
<dbReference type="EMBL" id="LRXL01000037">
    <property type="protein sequence ID" value="OAB78834.1"/>
    <property type="molecule type" value="Genomic_DNA"/>
</dbReference>
<organism evidence="1 2">
    <name type="scientific">Cochleicola gelatinilyticus</name>
    <dbReference type="NCBI Taxonomy" id="1763537"/>
    <lineage>
        <taxon>Bacteria</taxon>
        <taxon>Pseudomonadati</taxon>
        <taxon>Bacteroidota</taxon>
        <taxon>Flavobacteriia</taxon>
        <taxon>Flavobacteriales</taxon>
        <taxon>Flavobacteriaceae</taxon>
        <taxon>Cochleicola</taxon>
    </lineage>
</organism>
<sequence>MKKIKFRRNLTFLYYFIFLVFFIPKTGAQELENFREYSGTVVNAVTGDPVEAVSLTIKDHNISTITNTDGAFTLKIPNEITSEVLQIADLGFQLKEISLSQLSQDIEIRLTPAITTLPEISILGYKDAEALVRKLFKEKDNSDINTPLLMTAFYRETIKRRNRDVSLTEAVVNLYKQPYASSKKDMIELHKARKSTDYKRLDTVALKLQGGPFSTLYLDMMKYPDFIFTDESIDYYSFNFEPSSTINGKPVYVIGFQPKVEDGLPSFKGKLFVASDQLALAGADFFMELGNTDEASKIFVKKKPRDIIVTPKEATYHIDYREKNGKWYYGYGSVSLSFKVNQKGKLFNSNYTISSEMAVTDWKLIEENQKPETKMKPTVVMTDEKFGFADPDFWGLYNVIEPEKSIESAINKIQRKLKRQ</sequence>
<dbReference type="Gene3D" id="2.60.40.1120">
    <property type="entry name" value="Carboxypeptidase-like, regulatory domain"/>
    <property type="match status" value="1"/>
</dbReference>
<dbReference type="AlphaFoldDB" id="A0A167HPQ7"/>
<evidence type="ECO:0000313" key="1">
    <source>
        <dbReference type="EMBL" id="OAB78834.1"/>
    </source>
</evidence>